<dbReference type="RefSeq" id="WP_035082714.1">
    <property type="nucleotide sequence ID" value="NZ_JQGC01000009.1"/>
</dbReference>
<keyword evidence="2" id="KW-0808">Transferase</keyword>
<gene>
    <name evidence="2" type="ORF">JP75_11345</name>
</gene>
<evidence type="ECO:0000313" key="3">
    <source>
        <dbReference type="Proteomes" id="UP000028981"/>
    </source>
</evidence>
<dbReference type="Pfam" id="PF08818">
    <property type="entry name" value="DUF1801"/>
    <property type="match status" value="1"/>
</dbReference>
<dbReference type="Gene3D" id="3.90.1150.200">
    <property type="match status" value="1"/>
</dbReference>
<comment type="caution">
    <text evidence="2">The sequence shown here is derived from an EMBL/GenBank/DDBJ whole genome shotgun (WGS) entry which is preliminary data.</text>
</comment>
<feature type="domain" description="YdhG-like" evidence="1">
    <location>
        <begin position="44"/>
        <end position="138"/>
    </location>
</feature>
<name>A0A087M247_9HYPH</name>
<dbReference type="SUPFAM" id="SSF159888">
    <property type="entry name" value="YdhG-like"/>
    <property type="match status" value="1"/>
</dbReference>
<accession>A0A087M247</accession>
<proteinExistence type="predicted"/>
<reference evidence="2 3" key="1">
    <citation type="submission" date="2014-08" db="EMBL/GenBank/DDBJ databases">
        <authorList>
            <person name="Hassan Y.I."/>
            <person name="Lepp D."/>
            <person name="Zhou T."/>
        </authorList>
    </citation>
    <scope>NUCLEOTIDE SEQUENCE [LARGE SCALE GENOMIC DNA]</scope>
    <source>
        <strain evidence="2 3">IFO13584</strain>
    </source>
</reference>
<keyword evidence="2" id="KW-0418">Kinase</keyword>
<protein>
    <submittedName>
        <fullName evidence="2">Histidine kinase</fullName>
    </submittedName>
</protein>
<dbReference type="OrthoDB" id="9811812at2"/>
<dbReference type="GO" id="GO:0016301">
    <property type="term" value="F:kinase activity"/>
    <property type="evidence" value="ECO:0007669"/>
    <property type="project" value="UniProtKB-KW"/>
</dbReference>
<dbReference type="InterPro" id="IPR014922">
    <property type="entry name" value="YdhG-like"/>
</dbReference>
<organism evidence="2 3">
    <name type="scientific">Devosia riboflavina</name>
    <dbReference type="NCBI Taxonomy" id="46914"/>
    <lineage>
        <taxon>Bacteria</taxon>
        <taxon>Pseudomonadati</taxon>
        <taxon>Pseudomonadota</taxon>
        <taxon>Alphaproteobacteria</taxon>
        <taxon>Hyphomicrobiales</taxon>
        <taxon>Devosiaceae</taxon>
        <taxon>Devosia</taxon>
    </lineage>
</organism>
<evidence type="ECO:0000259" key="1">
    <source>
        <dbReference type="Pfam" id="PF08818"/>
    </source>
</evidence>
<dbReference type="AlphaFoldDB" id="A0A087M247"/>
<dbReference type="Proteomes" id="UP000028981">
    <property type="component" value="Unassembled WGS sequence"/>
</dbReference>
<dbReference type="EMBL" id="JQGC01000009">
    <property type="protein sequence ID" value="KFL30950.1"/>
    <property type="molecule type" value="Genomic_DNA"/>
</dbReference>
<keyword evidence="3" id="KW-1185">Reference proteome</keyword>
<sequence>MTERKPLKPNKDGVVLLSGDNPQIAKGFGDEPVSAYLDAVPGWKQSVCREIDALVVKTVPGVKKAVKWNTPLYGLDGETWFLSMHCFNSYVRLTFFKGTELEPMPAKESKVAGVRYYDVTEAAGIDEKQFVAWVKQAVLLPGEKM</sequence>
<dbReference type="STRING" id="46914.JP75_11345"/>
<evidence type="ECO:0000313" key="2">
    <source>
        <dbReference type="EMBL" id="KFL30950.1"/>
    </source>
</evidence>